<dbReference type="Proteomes" id="UP000199687">
    <property type="component" value="Unassembled WGS sequence"/>
</dbReference>
<protein>
    <recommendedName>
        <fullName evidence="3">DUF1510 domain-containing protein</fullName>
    </recommendedName>
</protein>
<dbReference type="STRING" id="531814.SAMN04487944_10926"/>
<accession>A0A1H9RK66</accession>
<dbReference type="OrthoDB" id="2168558at2"/>
<keyword evidence="2" id="KW-0812">Transmembrane</keyword>
<gene>
    <name evidence="4" type="ORF">SAMN04487944_10926</name>
</gene>
<feature type="region of interest" description="Disordered" evidence="1">
    <location>
        <begin position="47"/>
        <end position="176"/>
    </location>
</feature>
<dbReference type="AlphaFoldDB" id="A0A1H9RK66"/>
<keyword evidence="2" id="KW-0472">Membrane</keyword>
<feature type="compositionally biased region" description="Acidic residues" evidence="1">
    <location>
        <begin position="59"/>
        <end position="71"/>
    </location>
</feature>
<feature type="domain" description="DUF1510" evidence="3">
    <location>
        <begin position="149"/>
        <end position="240"/>
    </location>
</feature>
<feature type="compositionally biased region" description="Acidic residues" evidence="1">
    <location>
        <begin position="78"/>
        <end position="92"/>
    </location>
</feature>
<evidence type="ECO:0000313" key="5">
    <source>
        <dbReference type="Proteomes" id="UP000199687"/>
    </source>
</evidence>
<reference evidence="4 5" key="1">
    <citation type="submission" date="2016-10" db="EMBL/GenBank/DDBJ databases">
        <authorList>
            <person name="de Groot N.N."/>
        </authorList>
    </citation>
    <scope>NUCLEOTIDE SEQUENCE [LARGE SCALE GENOMIC DNA]</scope>
    <source>
        <strain evidence="4 5">CGMCC 1.7727</strain>
    </source>
</reference>
<dbReference type="Pfam" id="PF07423">
    <property type="entry name" value="DUF1510"/>
    <property type="match status" value="1"/>
</dbReference>
<feature type="compositionally biased region" description="Basic and acidic residues" evidence="1">
    <location>
        <begin position="161"/>
        <end position="176"/>
    </location>
</feature>
<sequence>MADDYGKKSRSNRFSKKRKNTKALTILYIAGIVLLVVLIAIIFFGGNDEETPETNGDMDMNEETDTNDQNEQESQVIFEDEPDEEESAEDEASVEREGSETDETIENDGPQIEEAEEEEAEAEEEESENNSNVETYEVEPADDNVRKAYEGNWEPVGTEQEGPHTPEYDNGSVDRQEMAKAVEVATGIPAENQITWWAGRGGDQKVELTVSPETNEQETYRVHLVWVDGQGWQPTLVEELIENDKK</sequence>
<dbReference type="EMBL" id="FOGL01000009">
    <property type="protein sequence ID" value="SER73166.1"/>
    <property type="molecule type" value="Genomic_DNA"/>
</dbReference>
<name>A0A1H9RK66_9BACI</name>
<evidence type="ECO:0000259" key="3">
    <source>
        <dbReference type="Pfam" id="PF07423"/>
    </source>
</evidence>
<keyword evidence="5" id="KW-1185">Reference proteome</keyword>
<evidence type="ECO:0000313" key="4">
    <source>
        <dbReference type="EMBL" id="SER73166.1"/>
    </source>
</evidence>
<feature type="compositionally biased region" description="Acidic residues" evidence="1">
    <location>
        <begin position="100"/>
        <end position="128"/>
    </location>
</feature>
<dbReference type="InterPro" id="IPR009988">
    <property type="entry name" value="DUF1510"/>
</dbReference>
<keyword evidence="2" id="KW-1133">Transmembrane helix</keyword>
<feature type="transmembrane region" description="Helical" evidence="2">
    <location>
        <begin position="21"/>
        <end position="45"/>
    </location>
</feature>
<proteinExistence type="predicted"/>
<dbReference type="RefSeq" id="WP_089740708.1">
    <property type="nucleotide sequence ID" value="NZ_FOGL01000009.1"/>
</dbReference>
<organism evidence="4 5">
    <name type="scientific">Gracilibacillus ureilyticus</name>
    <dbReference type="NCBI Taxonomy" id="531814"/>
    <lineage>
        <taxon>Bacteria</taxon>
        <taxon>Bacillati</taxon>
        <taxon>Bacillota</taxon>
        <taxon>Bacilli</taxon>
        <taxon>Bacillales</taxon>
        <taxon>Bacillaceae</taxon>
        <taxon>Gracilibacillus</taxon>
    </lineage>
</organism>
<evidence type="ECO:0000256" key="2">
    <source>
        <dbReference type="SAM" id="Phobius"/>
    </source>
</evidence>
<evidence type="ECO:0000256" key="1">
    <source>
        <dbReference type="SAM" id="MobiDB-lite"/>
    </source>
</evidence>